<dbReference type="Proteomes" id="UP001189624">
    <property type="component" value="Chromosome 7"/>
</dbReference>
<protein>
    <submittedName>
        <fullName evidence="2">Uncharacterized protein</fullName>
    </submittedName>
</protein>
<feature type="compositionally biased region" description="Low complexity" evidence="1">
    <location>
        <begin position="19"/>
        <end position="36"/>
    </location>
</feature>
<reference evidence="2" key="1">
    <citation type="submission" date="2023-10" db="EMBL/GenBank/DDBJ databases">
        <authorList>
            <person name="Domelevo Entfellner J.-B."/>
        </authorList>
    </citation>
    <scope>NUCLEOTIDE SEQUENCE</scope>
</reference>
<dbReference type="EMBL" id="OY731404">
    <property type="protein sequence ID" value="CAJ1968644.1"/>
    <property type="molecule type" value="Genomic_DNA"/>
</dbReference>
<sequence>MPNLHRLVTQPPRGMPPSALAALPTPHLNPNLTPTFNRREPPLAEPLPSLNKAFPPSLVAPSTLTKSQSKPLFFPLCYHPKHRASAVPHSLRH</sequence>
<evidence type="ECO:0000313" key="2">
    <source>
        <dbReference type="EMBL" id="CAJ1968644.1"/>
    </source>
</evidence>
<evidence type="ECO:0000313" key="3">
    <source>
        <dbReference type="Proteomes" id="UP001189624"/>
    </source>
</evidence>
<gene>
    <name evidence="2" type="ORF">AYBTSS11_LOCUS21825</name>
</gene>
<name>A0AA86VR26_9FABA</name>
<proteinExistence type="predicted"/>
<keyword evidence="3" id="KW-1185">Reference proteome</keyword>
<dbReference type="Gramene" id="rna-AYBTSS11_LOCUS21825">
    <property type="protein sequence ID" value="CAJ1968644.1"/>
    <property type="gene ID" value="gene-AYBTSS11_LOCUS21825"/>
</dbReference>
<accession>A0AA86VR26</accession>
<evidence type="ECO:0000256" key="1">
    <source>
        <dbReference type="SAM" id="MobiDB-lite"/>
    </source>
</evidence>
<organism evidence="2 3">
    <name type="scientific">Sphenostylis stenocarpa</name>
    <dbReference type="NCBI Taxonomy" id="92480"/>
    <lineage>
        <taxon>Eukaryota</taxon>
        <taxon>Viridiplantae</taxon>
        <taxon>Streptophyta</taxon>
        <taxon>Embryophyta</taxon>
        <taxon>Tracheophyta</taxon>
        <taxon>Spermatophyta</taxon>
        <taxon>Magnoliopsida</taxon>
        <taxon>eudicotyledons</taxon>
        <taxon>Gunneridae</taxon>
        <taxon>Pentapetalae</taxon>
        <taxon>rosids</taxon>
        <taxon>fabids</taxon>
        <taxon>Fabales</taxon>
        <taxon>Fabaceae</taxon>
        <taxon>Papilionoideae</taxon>
        <taxon>50 kb inversion clade</taxon>
        <taxon>NPAAA clade</taxon>
        <taxon>indigoferoid/millettioid clade</taxon>
        <taxon>Phaseoleae</taxon>
        <taxon>Sphenostylis</taxon>
    </lineage>
</organism>
<dbReference type="AlphaFoldDB" id="A0AA86VR26"/>
<feature type="region of interest" description="Disordered" evidence="1">
    <location>
        <begin position="1"/>
        <end position="49"/>
    </location>
</feature>